<evidence type="ECO:0000256" key="1">
    <source>
        <dbReference type="SAM" id="MobiDB-lite"/>
    </source>
</evidence>
<name>A0ABM7M0S7_9ACTN</name>
<reference evidence="2 3" key="1">
    <citation type="submission" date="2020-08" db="EMBL/GenBank/DDBJ databases">
        <title>Whole genome shotgun sequence of Actinoplanes ianthinogenes NBRC 13996.</title>
        <authorList>
            <person name="Komaki H."/>
            <person name="Tamura T."/>
        </authorList>
    </citation>
    <scope>NUCLEOTIDE SEQUENCE [LARGE SCALE GENOMIC DNA]</scope>
    <source>
        <strain evidence="2 3">NBRC 13996</strain>
    </source>
</reference>
<evidence type="ECO:0000313" key="3">
    <source>
        <dbReference type="Proteomes" id="UP000676967"/>
    </source>
</evidence>
<feature type="region of interest" description="Disordered" evidence="1">
    <location>
        <begin position="159"/>
        <end position="179"/>
    </location>
</feature>
<dbReference type="Proteomes" id="UP000676967">
    <property type="component" value="Chromosome"/>
</dbReference>
<gene>
    <name evidence="2" type="ORF">Aiant_58250</name>
</gene>
<organism evidence="2 3">
    <name type="scientific">Actinoplanes ianthinogenes</name>
    <dbReference type="NCBI Taxonomy" id="122358"/>
    <lineage>
        <taxon>Bacteria</taxon>
        <taxon>Bacillati</taxon>
        <taxon>Actinomycetota</taxon>
        <taxon>Actinomycetes</taxon>
        <taxon>Micromonosporales</taxon>
        <taxon>Micromonosporaceae</taxon>
        <taxon>Actinoplanes</taxon>
    </lineage>
</organism>
<dbReference type="EMBL" id="AP023356">
    <property type="protein sequence ID" value="BCJ45168.1"/>
    <property type="molecule type" value="Genomic_DNA"/>
</dbReference>
<sequence>MRERVFNEMTKRREHATAYRKALWGFSARVQAMRSLAHEAVALRESGKDFSSVRFDLVKAREGQELTRDAYAELESHASPDVQIPARACMEALTECFNHCASLRIKEADAAWAFFNQQHEVLALEINKESEHFNAIIYSAFTPIWRELLRRTIRKPLPYRAMPPPMPQRNPEERPSLEL</sequence>
<proteinExistence type="predicted"/>
<keyword evidence="3" id="KW-1185">Reference proteome</keyword>
<feature type="compositionally biased region" description="Basic and acidic residues" evidence="1">
    <location>
        <begin position="170"/>
        <end position="179"/>
    </location>
</feature>
<evidence type="ECO:0000313" key="2">
    <source>
        <dbReference type="EMBL" id="BCJ45168.1"/>
    </source>
</evidence>
<protein>
    <submittedName>
        <fullName evidence="2">Uncharacterized protein</fullName>
    </submittedName>
</protein>
<accession>A0ABM7M0S7</accession>